<dbReference type="InterPro" id="IPR001347">
    <property type="entry name" value="SIS_dom"/>
</dbReference>
<organism evidence="7 8">
    <name type="scientific">Pseudomonas luteola</name>
    <dbReference type="NCBI Taxonomy" id="47886"/>
    <lineage>
        <taxon>Bacteria</taxon>
        <taxon>Pseudomonadati</taxon>
        <taxon>Pseudomonadota</taxon>
        <taxon>Gammaproteobacteria</taxon>
        <taxon>Pseudomonadales</taxon>
        <taxon>Pseudomonadaceae</taxon>
        <taxon>Pseudomonas</taxon>
    </lineage>
</organism>
<dbReference type="Pfam" id="PF01380">
    <property type="entry name" value="SIS"/>
    <property type="match status" value="1"/>
</dbReference>
<keyword evidence="9" id="KW-1185">Reference proteome</keyword>
<dbReference type="AlphaFoldDB" id="A0A2X2EI90"/>
<dbReference type="GO" id="GO:0003700">
    <property type="term" value="F:DNA-binding transcription factor activity"/>
    <property type="evidence" value="ECO:0007669"/>
    <property type="project" value="InterPro"/>
</dbReference>
<keyword evidence="1" id="KW-0805">Transcription regulation</keyword>
<evidence type="ECO:0000313" key="6">
    <source>
        <dbReference type="EMBL" id="MBF8643610.1"/>
    </source>
</evidence>
<dbReference type="InterPro" id="IPR047640">
    <property type="entry name" value="RpiR-like"/>
</dbReference>
<dbReference type="GO" id="GO:0003677">
    <property type="term" value="F:DNA binding"/>
    <property type="evidence" value="ECO:0007669"/>
    <property type="project" value="UniProtKB-KW"/>
</dbReference>
<dbReference type="PROSITE" id="PS51071">
    <property type="entry name" value="HTH_RPIR"/>
    <property type="match status" value="1"/>
</dbReference>
<reference evidence="6 9" key="2">
    <citation type="submission" date="2020-10" db="EMBL/GenBank/DDBJ databases">
        <title>Genome sequences of Pseudomonas isolates.</title>
        <authorList>
            <person name="Wessels L."/>
            <person name="Reich F."/>
            <person name="Hammerl J."/>
        </authorList>
    </citation>
    <scope>NUCLEOTIDE SEQUENCE [LARGE SCALE GENOMIC DNA]</scope>
    <source>
        <strain evidence="6 9">20-MO00624-0</strain>
    </source>
</reference>
<dbReference type="SUPFAM" id="SSF46689">
    <property type="entry name" value="Homeodomain-like"/>
    <property type="match status" value="1"/>
</dbReference>
<evidence type="ECO:0000313" key="7">
    <source>
        <dbReference type="EMBL" id="SPZ06410.1"/>
    </source>
</evidence>
<dbReference type="PROSITE" id="PS51464">
    <property type="entry name" value="SIS"/>
    <property type="match status" value="1"/>
</dbReference>
<evidence type="ECO:0000313" key="9">
    <source>
        <dbReference type="Proteomes" id="UP000626180"/>
    </source>
</evidence>
<dbReference type="CDD" id="cd05013">
    <property type="entry name" value="SIS_RpiR"/>
    <property type="match status" value="1"/>
</dbReference>
<dbReference type="Gene3D" id="1.10.10.10">
    <property type="entry name" value="Winged helix-like DNA-binding domain superfamily/Winged helix DNA-binding domain"/>
    <property type="match status" value="1"/>
</dbReference>
<accession>A0A2X2EI90</accession>
<dbReference type="InterPro" id="IPR000281">
    <property type="entry name" value="HTH_RpiR"/>
</dbReference>
<evidence type="ECO:0000259" key="4">
    <source>
        <dbReference type="PROSITE" id="PS51071"/>
    </source>
</evidence>
<evidence type="ECO:0000259" key="5">
    <source>
        <dbReference type="PROSITE" id="PS51464"/>
    </source>
</evidence>
<name>A0A2X2EI90_PSELU</name>
<dbReference type="PANTHER" id="PTHR30514">
    <property type="entry name" value="GLUCOKINASE"/>
    <property type="match status" value="1"/>
</dbReference>
<dbReference type="Gene3D" id="3.40.50.10490">
    <property type="entry name" value="Glucose-6-phosphate isomerase like protein, domain 1"/>
    <property type="match status" value="1"/>
</dbReference>
<reference evidence="7 8" key="1">
    <citation type="submission" date="2018-06" db="EMBL/GenBank/DDBJ databases">
        <authorList>
            <consortium name="Pathogen Informatics"/>
            <person name="Doyle S."/>
        </authorList>
    </citation>
    <scope>NUCLEOTIDE SEQUENCE [LARGE SCALE GENOMIC DNA]</scope>
    <source>
        <strain evidence="7 8">NCTC11842</strain>
    </source>
</reference>
<dbReference type="InterPro" id="IPR035472">
    <property type="entry name" value="RpiR-like_SIS"/>
</dbReference>
<dbReference type="GO" id="GO:1901135">
    <property type="term" value="P:carbohydrate derivative metabolic process"/>
    <property type="evidence" value="ECO:0007669"/>
    <property type="project" value="InterPro"/>
</dbReference>
<sequence>MDRASTLLQLIQTRLPELNRAERKVAEVILNNPRQATRLTIAALAQAAHVSEPTVNRFCRSLGISGYPEMKIQLAQSIASGAVYVSQAVEADDEPEAYSEKIFSSTIASLDNARQRMDAQVINRAVNLLIQARQIHFFGLGASAPVALDAQHKFFRFGLAVSAHSDILMQRMLASVAQMGEVFVIISYTGRTRELVDVAKLARDNGASVIGMTAANSPLAKVSTLSLDIPVPEDTDIYMPMSSRIVQLTVLDILATGVTLRRGVDFQPHLRKVKESLVATRYPMEQEQEEL</sequence>
<dbReference type="SUPFAM" id="SSF53697">
    <property type="entry name" value="SIS domain"/>
    <property type="match status" value="1"/>
</dbReference>
<feature type="domain" description="HTH rpiR-type" evidence="4">
    <location>
        <begin position="5"/>
        <end position="81"/>
    </location>
</feature>
<dbReference type="EMBL" id="JADMCD010000019">
    <property type="protein sequence ID" value="MBF8643610.1"/>
    <property type="molecule type" value="Genomic_DNA"/>
</dbReference>
<proteinExistence type="predicted"/>
<dbReference type="InterPro" id="IPR046348">
    <property type="entry name" value="SIS_dom_sf"/>
</dbReference>
<dbReference type="FunFam" id="1.10.10.10:FF:000060">
    <property type="entry name" value="DNA-binding transcriptional regulator HexR"/>
    <property type="match status" value="1"/>
</dbReference>
<dbReference type="EMBL" id="UAUF01000011">
    <property type="protein sequence ID" value="SPZ06410.1"/>
    <property type="molecule type" value="Genomic_DNA"/>
</dbReference>
<dbReference type="InterPro" id="IPR036388">
    <property type="entry name" value="WH-like_DNA-bd_sf"/>
</dbReference>
<evidence type="ECO:0000256" key="3">
    <source>
        <dbReference type="ARBA" id="ARBA00023163"/>
    </source>
</evidence>
<feature type="domain" description="SIS" evidence="5">
    <location>
        <begin position="125"/>
        <end position="264"/>
    </location>
</feature>
<protein>
    <submittedName>
        <fullName evidence="7">DNA-binding transcriptional regulator HexR</fullName>
    </submittedName>
    <submittedName>
        <fullName evidence="6">MurR/RpiR family transcriptional regulator</fullName>
    </submittedName>
</protein>
<dbReference type="RefSeq" id="WP_010798439.1">
    <property type="nucleotide sequence ID" value="NZ_CP044086.1"/>
</dbReference>
<dbReference type="GO" id="GO:0097367">
    <property type="term" value="F:carbohydrate derivative binding"/>
    <property type="evidence" value="ECO:0007669"/>
    <property type="project" value="InterPro"/>
</dbReference>
<evidence type="ECO:0000256" key="1">
    <source>
        <dbReference type="ARBA" id="ARBA00023015"/>
    </source>
</evidence>
<dbReference type="PANTHER" id="PTHR30514:SF1">
    <property type="entry name" value="HTH-TYPE TRANSCRIPTIONAL REGULATOR HEXR-RELATED"/>
    <property type="match status" value="1"/>
</dbReference>
<dbReference type="Proteomes" id="UP000626180">
    <property type="component" value="Unassembled WGS sequence"/>
</dbReference>
<dbReference type="NCBIfam" id="NF008451">
    <property type="entry name" value="PRK11302.1"/>
    <property type="match status" value="1"/>
</dbReference>
<dbReference type="Pfam" id="PF01418">
    <property type="entry name" value="HTH_6"/>
    <property type="match status" value="1"/>
</dbReference>
<dbReference type="Proteomes" id="UP000250443">
    <property type="component" value="Unassembled WGS sequence"/>
</dbReference>
<keyword evidence="3" id="KW-0804">Transcription</keyword>
<evidence type="ECO:0000313" key="8">
    <source>
        <dbReference type="Proteomes" id="UP000250443"/>
    </source>
</evidence>
<dbReference type="InterPro" id="IPR009057">
    <property type="entry name" value="Homeodomain-like_sf"/>
</dbReference>
<evidence type="ECO:0000256" key="2">
    <source>
        <dbReference type="ARBA" id="ARBA00023125"/>
    </source>
</evidence>
<gene>
    <name evidence="7" type="primary">ybbH_1</name>
    <name evidence="6" type="ORF">IRZ65_23390</name>
    <name evidence="7" type="ORF">NCTC11842_02283</name>
</gene>
<keyword evidence="2 7" id="KW-0238">DNA-binding</keyword>